<gene>
    <name evidence="1" type="ORF">GCM10007895_00050</name>
</gene>
<reference evidence="1" key="1">
    <citation type="journal article" date="2014" name="Int. J. Syst. Evol. Microbiol.">
        <title>Complete genome sequence of Corynebacterium casei LMG S-19264T (=DSM 44701T), isolated from a smear-ripened cheese.</title>
        <authorList>
            <consortium name="US DOE Joint Genome Institute (JGI-PGF)"/>
            <person name="Walter F."/>
            <person name="Albersmeier A."/>
            <person name="Kalinowski J."/>
            <person name="Ruckert C."/>
        </authorList>
    </citation>
    <scope>NUCLEOTIDE SEQUENCE</scope>
    <source>
        <strain evidence="1">NBRC 101628</strain>
    </source>
</reference>
<name>A0AA37RRM5_9GAMM</name>
<evidence type="ECO:0000313" key="2">
    <source>
        <dbReference type="Proteomes" id="UP001161422"/>
    </source>
</evidence>
<comment type="caution">
    <text evidence="1">The sequence shown here is derived from an EMBL/GenBank/DDBJ whole genome shotgun (WGS) entry which is preliminary data.</text>
</comment>
<reference evidence="1" key="2">
    <citation type="submission" date="2023-01" db="EMBL/GenBank/DDBJ databases">
        <title>Draft genome sequence of Paraferrimonas sedimenticola strain NBRC 101628.</title>
        <authorList>
            <person name="Sun Q."/>
            <person name="Mori K."/>
        </authorList>
    </citation>
    <scope>NUCLEOTIDE SEQUENCE</scope>
    <source>
        <strain evidence="1">NBRC 101628</strain>
    </source>
</reference>
<dbReference type="Proteomes" id="UP001161422">
    <property type="component" value="Unassembled WGS sequence"/>
</dbReference>
<proteinExistence type="predicted"/>
<evidence type="ECO:0000313" key="1">
    <source>
        <dbReference type="EMBL" id="GLP94699.1"/>
    </source>
</evidence>
<accession>A0AA37RRM5</accession>
<dbReference type="AlphaFoldDB" id="A0AA37RRM5"/>
<organism evidence="1 2">
    <name type="scientific">Paraferrimonas sedimenticola</name>
    <dbReference type="NCBI Taxonomy" id="375674"/>
    <lineage>
        <taxon>Bacteria</taxon>
        <taxon>Pseudomonadati</taxon>
        <taxon>Pseudomonadota</taxon>
        <taxon>Gammaproteobacteria</taxon>
        <taxon>Alteromonadales</taxon>
        <taxon>Ferrimonadaceae</taxon>
        <taxon>Paraferrimonas</taxon>
    </lineage>
</organism>
<keyword evidence="2" id="KW-1185">Reference proteome</keyword>
<protein>
    <submittedName>
        <fullName evidence="1">Uncharacterized protein</fullName>
    </submittedName>
</protein>
<dbReference type="EMBL" id="BSNC01000001">
    <property type="protein sequence ID" value="GLP94699.1"/>
    <property type="molecule type" value="Genomic_DNA"/>
</dbReference>
<dbReference type="RefSeq" id="WP_141237383.1">
    <property type="nucleotide sequence ID" value="NZ_BSNC01000001.1"/>
</dbReference>
<sequence length="121" mass="14183">MMDKPLTAETLVQGLGFEPVVTAINSHLEAYQLGRVGDSSLPLLKRWRANSIEEAQALATDDAMLAWLGNDYAYWRYERRHACDQLLEQYYSPIVDWLETYLAEHDLDYLVQEAMFYRRYN</sequence>